<feature type="transmembrane region" description="Helical" evidence="1">
    <location>
        <begin position="12"/>
        <end position="29"/>
    </location>
</feature>
<dbReference type="Proteomes" id="UP000180166">
    <property type="component" value="Chromosome"/>
</dbReference>
<sequence length="60" mass="6682">MTVPAKRTRKSTAILLAVWVATLVLYIFVKPAEHESKSTPPIVNTMLSNYLPNTSEPAQR</sequence>
<reference evidence="2 5" key="3">
    <citation type="submission" date="2016-10" db="EMBL/GenBank/DDBJ databases">
        <title>Genome sequence of Nocardia seriolae strain EM150506, isolated from Anguila japonica.</title>
        <authorList>
            <person name="Han H.-J."/>
        </authorList>
    </citation>
    <scope>NUCLEOTIDE SEQUENCE [LARGE SCALE GENOMIC DNA]</scope>
    <source>
        <strain evidence="2 5">EM150506</strain>
    </source>
</reference>
<keyword evidence="1" id="KW-1133">Transmembrane helix</keyword>
<accession>A0A0B8NFV3</accession>
<proteinExistence type="predicted"/>
<keyword evidence="1" id="KW-0472">Membrane</keyword>
<protein>
    <submittedName>
        <fullName evidence="3">Uncharacterized protein</fullName>
    </submittedName>
</protein>
<gene>
    <name evidence="2" type="ORF">NS506_02540</name>
    <name evidence="3" type="ORF">NSK11_contig00167-0009</name>
</gene>
<dbReference type="RefSeq" id="WP_143161221.1">
    <property type="nucleotide sequence ID" value="NZ_BAAARX010000002.1"/>
</dbReference>
<dbReference type="EMBL" id="BBYQ01000167">
    <property type="protein sequence ID" value="GAP32593.1"/>
    <property type="molecule type" value="Genomic_DNA"/>
</dbReference>
<dbReference type="GeneID" id="93373281"/>
<evidence type="ECO:0000256" key="1">
    <source>
        <dbReference type="SAM" id="Phobius"/>
    </source>
</evidence>
<evidence type="ECO:0000313" key="4">
    <source>
        <dbReference type="Proteomes" id="UP000037179"/>
    </source>
</evidence>
<dbReference type="AlphaFoldDB" id="A0A0B8NFV3"/>
<reference evidence="3 4" key="2">
    <citation type="journal article" date="2016" name="Genome Announc.">
        <title>Draft Genome Sequence of Erythromycin- and Oxytetracycline-Sensitive Nocardia seriolae Strain U-1 (NBRC 110359).</title>
        <authorList>
            <person name="Imajoh M."/>
            <person name="Sukeda M."/>
            <person name="Shimizu M."/>
            <person name="Yamane J."/>
            <person name="Ohnishi K."/>
            <person name="Oshima S."/>
        </authorList>
    </citation>
    <scope>NUCLEOTIDE SEQUENCE [LARGE SCALE GENOMIC DNA]</scope>
    <source>
        <strain evidence="3 4">U-1</strain>
    </source>
</reference>
<evidence type="ECO:0000313" key="2">
    <source>
        <dbReference type="EMBL" id="APA96604.1"/>
    </source>
</evidence>
<evidence type="ECO:0000313" key="5">
    <source>
        <dbReference type="Proteomes" id="UP000180166"/>
    </source>
</evidence>
<dbReference type="Proteomes" id="UP000037179">
    <property type="component" value="Unassembled WGS sequence"/>
</dbReference>
<keyword evidence="1" id="KW-0812">Transmembrane</keyword>
<dbReference type="KEGG" id="nsr:NS506_02540"/>
<reference evidence="4" key="1">
    <citation type="submission" date="2015-07" db="EMBL/GenBank/DDBJ databases">
        <title>Nocardia seriolae U-1 whole genome shotgun sequence.</title>
        <authorList>
            <person name="Imajoh M."/>
            <person name="Fukumoto Y."/>
            <person name="Sukeda M."/>
            <person name="Yamane J."/>
            <person name="Yamasaki K."/>
            <person name="Shimizu M."/>
            <person name="Ohnishi K."/>
            <person name="Oshima S."/>
        </authorList>
    </citation>
    <scope>NUCLEOTIDE SEQUENCE [LARGE SCALE GENOMIC DNA]</scope>
    <source>
        <strain evidence="4">U-1</strain>
    </source>
</reference>
<keyword evidence="4" id="KW-1185">Reference proteome</keyword>
<dbReference type="EMBL" id="CP017839">
    <property type="protein sequence ID" value="APA96604.1"/>
    <property type="molecule type" value="Genomic_DNA"/>
</dbReference>
<name>A0A0B8NFV3_9NOCA</name>
<organism evidence="3 4">
    <name type="scientific">Nocardia seriolae</name>
    <dbReference type="NCBI Taxonomy" id="37332"/>
    <lineage>
        <taxon>Bacteria</taxon>
        <taxon>Bacillati</taxon>
        <taxon>Actinomycetota</taxon>
        <taxon>Actinomycetes</taxon>
        <taxon>Mycobacteriales</taxon>
        <taxon>Nocardiaceae</taxon>
        <taxon>Nocardia</taxon>
    </lineage>
</organism>
<evidence type="ECO:0000313" key="3">
    <source>
        <dbReference type="EMBL" id="GAP32593.1"/>
    </source>
</evidence>